<dbReference type="AlphaFoldDB" id="A0A168AA11"/>
<evidence type="ECO:0000313" key="5">
    <source>
        <dbReference type="Proteomes" id="UP000242877"/>
    </source>
</evidence>
<dbReference type="InterPro" id="IPR009057">
    <property type="entry name" value="Homeodomain-like_sf"/>
</dbReference>
<evidence type="ECO:0000256" key="1">
    <source>
        <dbReference type="ARBA" id="ARBA00023125"/>
    </source>
</evidence>
<evidence type="ECO:0000256" key="2">
    <source>
        <dbReference type="ARBA" id="ARBA00023242"/>
    </source>
</evidence>
<dbReference type="VEuPathDB" id="FungiDB:AAP_02457"/>
<keyword evidence="2" id="KW-0539">Nucleus</keyword>
<proteinExistence type="predicted"/>
<keyword evidence="1" id="KW-0238">DNA-binding</keyword>
<dbReference type="OrthoDB" id="4207519at2759"/>
<dbReference type="Proteomes" id="UP000242877">
    <property type="component" value="Unassembled WGS sequence"/>
</dbReference>
<dbReference type="Gene3D" id="1.10.10.60">
    <property type="entry name" value="Homeodomain-like"/>
    <property type="match status" value="1"/>
</dbReference>
<dbReference type="PROSITE" id="PS51253">
    <property type="entry name" value="HTH_CENPB"/>
    <property type="match status" value="1"/>
</dbReference>
<reference evidence="4 5" key="1">
    <citation type="journal article" date="2016" name="Genome Biol. Evol.">
        <title>Divergent and convergent evolution of fungal pathogenicity.</title>
        <authorList>
            <person name="Shang Y."/>
            <person name="Xiao G."/>
            <person name="Zheng P."/>
            <person name="Cen K."/>
            <person name="Zhan S."/>
            <person name="Wang C."/>
        </authorList>
    </citation>
    <scope>NUCLEOTIDE SEQUENCE [LARGE SCALE GENOMIC DNA]</scope>
    <source>
        <strain evidence="4 5">ARSEF 7405</strain>
    </source>
</reference>
<evidence type="ECO:0000313" key="4">
    <source>
        <dbReference type="EMBL" id="KZZ93665.1"/>
    </source>
</evidence>
<gene>
    <name evidence="4" type="ORF">AAP_02457</name>
</gene>
<dbReference type="InterPro" id="IPR006600">
    <property type="entry name" value="HTH_CenpB_DNA-bd_dom"/>
</dbReference>
<protein>
    <submittedName>
        <fullName evidence="4">Helix-turn-helix, Psq</fullName>
    </submittedName>
</protein>
<sequence>MTAEYEKKLSLAIQALSSDYSSIRKAAADYGVSYTTLRRRFKGLSTSQTESHEHQQKLSCAQEEMLTEWTIALDTQGRPPSYSRVQNTALRILHKSINSPYIEQKWIRNFYKRNSRITSLLGVKIDTKRIDGTQYEIMRAFYDRFVDTVKRFKVQPEHIWNMDETGCQVDKGTNGGVLEKNHGKK</sequence>
<dbReference type="InterPro" id="IPR007889">
    <property type="entry name" value="HTH_Psq"/>
</dbReference>
<dbReference type="Pfam" id="PF03221">
    <property type="entry name" value="HTH_Tnp_Tc5"/>
    <property type="match status" value="1"/>
</dbReference>
<dbReference type="Pfam" id="PF05225">
    <property type="entry name" value="HTH_psq"/>
    <property type="match status" value="1"/>
</dbReference>
<comment type="caution">
    <text evidence="4">The sequence shown here is derived from an EMBL/GenBank/DDBJ whole genome shotgun (WGS) entry which is preliminary data.</text>
</comment>
<keyword evidence="5" id="KW-1185">Reference proteome</keyword>
<dbReference type="SUPFAM" id="SSF46689">
    <property type="entry name" value="Homeodomain-like"/>
    <property type="match status" value="1"/>
</dbReference>
<dbReference type="EMBL" id="AZGZ01000008">
    <property type="protein sequence ID" value="KZZ93665.1"/>
    <property type="molecule type" value="Genomic_DNA"/>
</dbReference>
<organism evidence="4 5">
    <name type="scientific">Ascosphaera apis ARSEF 7405</name>
    <dbReference type="NCBI Taxonomy" id="392613"/>
    <lineage>
        <taxon>Eukaryota</taxon>
        <taxon>Fungi</taxon>
        <taxon>Dikarya</taxon>
        <taxon>Ascomycota</taxon>
        <taxon>Pezizomycotina</taxon>
        <taxon>Eurotiomycetes</taxon>
        <taxon>Eurotiomycetidae</taxon>
        <taxon>Onygenales</taxon>
        <taxon>Ascosphaeraceae</taxon>
        <taxon>Ascosphaera</taxon>
    </lineage>
</organism>
<name>A0A168AA11_9EURO</name>
<evidence type="ECO:0000259" key="3">
    <source>
        <dbReference type="PROSITE" id="PS51253"/>
    </source>
</evidence>
<dbReference type="GO" id="GO:0003677">
    <property type="term" value="F:DNA binding"/>
    <property type="evidence" value="ECO:0007669"/>
    <property type="project" value="UniProtKB-KW"/>
</dbReference>
<feature type="domain" description="HTH CENPB-type" evidence="3">
    <location>
        <begin position="50"/>
        <end position="120"/>
    </location>
</feature>
<accession>A0A168AA11</accession>